<dbReference type="PROSITE" id="PS50102">
    <property type="entry name" value="RRM"/>
    <property type="match status" value="2"/>
</dbReference>
<dbReference type="Pfam" id="PF00076">
    <property type="entry name" value="RRM_1"/>
    <property type="match status" value="1"/>
</dbReference>
<dbReference type="PANTHER" id="PTHR10352">
    <property type="entry name" value="EUKARYOTIC TRANSLATION INITIATION FACTOR 3 SUBUNIT G"/>
    <property type="match status" value="1"/>
</dbReference>
<evidence type="ECO:0000256" key="1">
    <source>
        <dbReference type="ARBA" id="ARBA00022884"/>
    </source>
</evidence>
<feature type="region of interest" description="Disordered" evidence="3">
    <location>
        <begin position="934"/>
        <end position="976"/>
    </location>
</feature>
<feature type="region of interest" description="Disordered" evidence="3">
    <location>
        <begin position="675"/>
        <end position="701"/>
    </location>
</feature>
<proteinExistence type="predicted"/>
<feature type="region of interest" description="Disordered" evidence="3">
    <location>
        <begin position="328"/>
        <end position="350"/>
    </location>
</feature>
<name>A0A0D7ATI2_9AGAR</name>
<dbReference type="SUPFAM" id="SSF54928">
    <property type="entry name" value="RNA-binding domain, RBD"/>
    <property type="match status" value="2"/>
</dbReference>
<accession>A0A0D7ATI2</accession>
<dbReference type="STRING" id="1314674.A0A0D7ATI2"/>
<feature type="region of interest" description="Disordered" evidence="3">
    <location>
        <begin position="1"/>
        <end position="34"/>
    </location>
</feature>
<dbReference type="SMART" id="SM00360">
    <property type="entry name" value="RRM"/>
    <property type="match status" value="2"/>
</dbReference>
<reference evidence="5 6" key="1">
    <citation type="journal article" date="2015" name="Fungal Genet. Biol.">
        <title>Evolution of novel wood decay mechanisms in Agaricales revealed by the genome sequences of Fistulina hepatica and Cylindrobasidium torrendii.</title>
        <authorList>
            <person name="Floudas D."/>
            <person name="Held B.W."/>
            <person name="Riley R."/>
            <person name="Nagy L.G."/>
            <person name="Koehler G."/>
            <person name="Ransdell A.S."/>
            <person name="Younus H."/>
            <person name="Chow J."/>
            <person name="Chiniquy J."/>
            <person name="Lipzen A."/>
            <person name="Tritt A."/>
            <person name="Sun H."/>
            <person name="Haridas S."/>
            <person name="LaButti K."/>
            <person name="Ohm R.A."/>
            <person name="Kues U."/>
            <person name="Blanchette R.A."/>
            <person name="Grigoriev I.V."/>
            <person name="Minto R.E."/>
            <person name="Hibbett D.S."/>
        </authorList>
    </citation>
    <scope>NUCLEOTIDE SEQUENCE [LARGE SCALE GENOMIC DNA]</scope>
    <source>
        <strain evidence="5 6">FP15055 ss-10</strain>
    </source>
</reference>
<feature type="region of interest" description="Disordered" evidence="3">
    <location>
        <begin position="772"/>
        <end position="803"/>
    </location>
</feature>
<dbReference type="InterPro" id="IPR000504">
    <property type="entry name" value="RRM_dom"/>
</dbReference>
<dbReference type="Gene3D" id="3.30.70.330">
    <property type="match status" value="2"/>
</dbReference>
<feature type="compositionally biased region" description="Polar residues" evidence="3">
    <location>
        <begin position="777"/>
        <end position="796"/>
    </location>
</feature>
<protein>
    <recommendedName>
        <fullName evidence="4">RRM domain-containing protein</fullName>
    </recommendedName>
</protein>
<dbReference type="Proteomes" id="UP000054007">
    <property type="component" value="Unassembled WGS sequence"/>
</dbReference>
<dbReference type="InterPro" id="IPR012677">
    <property type="entry name" value="Nucleotide-bd_a/b_plait_sf"/>
</dbReference>
<organism evidence="5 6">
    <name type="scientific">Cylindrobasidium torrendii FP15055 ss-10</name>
    <dbReference type="NCBI Taxonomy" id="1314674"/>
    <lineage>
        <taxon>Eukaryota</taxon>
        <taxon>Fungi</taxon>
        <taxon>Dikarya</taxon>
        <taxon>Basidiomycota</taxon>
        <taxon>Agaricomycotina</taxon>
        <taxon>Agaricomycetes</taxon>
        <taxon>Agaricomycetidae</taxon>
        <taxon>Agaricales</taxon>
        <taxon>Marasmiineae</taxon>
        <taxon>Physalacriaceae</taxon>
        <taxon>Cylindrobasidium</taxon>
    </lineage>
</organism>
<dbReference type="EMBL" id="KN880981">
    <property type="protein sequence ID" value="KIY61300.1"/>
    <property type="molecule type" value="Genomic_DNA"/>
</dbReference>
<keyword evidence="6" id="KW-1185">Reference proteome</keyword>
<evidence type="ECO:0000256" key="2">
    <source>
        <dbReference type="PROSITE-ProRule" id="PRU00176"/>
    </source>
</evidence>
<dbReference type="InterPro" id="IPR035979">
    <property type="entry name" value="RBD_domain_sf"/>
</dbReference>
<evidence type="ECO:0000313" key="5">
    <source>
        <dbReference type="EMBL" id="KIY61300.1"/>
    </source>
</evidence>
<feature type="compositionally biased region" description="Polar residues" evidence="3">
    <location>
        <begin position="682"/>
        <end position="699"/>
    </location>
</feature>
<feature type="domain" description="RRM" evidence="4">
    <location>
        <begin position="525"/>
        <end position="605"/>
    </location>
</feature>
<dbReference type="GO" id="GO:0003723">
    <property type="term" value="F:RNA binding"/>
    <property type="evidence" value="ECO:0007669"/>
    <property type="project" value="UniProtKB-UniRule"/>
</dbReference>
<dbReference type="OrthoDB" id="410044at2759"/>
<evidence type="ECO:0000313" key="6">
    <source>
        <dbReference type="Proteomes" id="UP000054007"/>
    </source>
</evidence>
<evidence type="ECO:0000256" key="3">
    <source>
        <dbReference type="SAM" id="MobiDB-lite"/>
    </source>
</evidence>
<keyword evidence="1 2" id="KW-0694">RNA-binding</keyword>
<feature type="region of interest" description="Disordered" evidence="3">
    <location>
        <begin position="245"/>
        <end position="266"/>
    </location>
</feature>
<dbReference type="CDD" id="cd00590">
    <property type="entry name" value="RRM_SF"/>
    <property type="match status" value="1"/>
</dbReference>
<gene>
    <name evidence="5" type="ORF">CYLTODRAFT_495322</name>
</gene>
<feature type="domain" description="RRM" evidence="4">
    <location>
        <begin position="55"/>
        <end position="137"/>
    </location>
</feature>
<evidence type="ECO:0000259" key="4">
    <source>
        <dbReference type="PROSITE" id="PS50102"/>
    </source>
</evidence>
<dbReference type="AlphaFoldDB" id="A0A0D7ATI2"/>
<sequence length="999" mass="108469">MTTKQIGAWGTRFDSLSSSPPPQTSPRPRGDVHDISLDGELRKEHPKDGRTPHNASIFVGSLPSTMDQTELSNRLAHHLQDHAQIKNIKVVRDSKGGVCAFVQCEDADAAASLIKTLHTAEPKPFEGRILRFERARAFRTLLISYRTPTSFGSRADGSADYSQSTYELGLPFAMRIWTEGNSKFPTILYNAAAEEAEANEASVPDRNNEEVVGKALYLQPVTFDAEALRLVCLHFGQLEKFGTVQPEQGIDPENDQNLYPSPHNGRKSDIMDNRCFEVKWAHRDDCVNALMSLRRVPYLAVTWAHQPQGMNDRNRSRNNSAYSSYALEREHGQRRARTTTGNLSVGSRGGSIRDTSATLVESPIGARWKSASPELDFSSPFTGSWGDAEFPPLVSTMPENEVAWADGRNGLTGGSPRSSKMDMAAVARPGPGTKNPLAIYRQAFASDEDNSSNDVGQELDMPPTPGLSMSPITPKTPSMLFPPTPTTASQYTPPMAGFHGHLQAKNVDVFSPSPNYGHGRTIDPTTLFVGGLEMYGQSAWDEEKVEHFFQRFGGLESVSVVRPATGKAAFAFVKFNNTEAPARAVAEVHNQMYEGRVMRVQLRDCNPPKGNNWKNAPRTRMKSIVVGAGTDPRSFNQAEFNQAAYNSPARNLVHPISLGSPSHEPTIQLENQQYKHVEDRASSTGGNASQPASEAPSNESYREWYDNVPNSATMTPPPASASVPIPGAAAAVPFSMLTGGFFPQPWMAPFGSAVQYPFAFYGGYPGQMPPGYAMPQHQSGPGYSSNNGSDASGPTSSVPPPNAWPGVQGMYGAYMPYPPFFGPGQPGDPGSVVPTTTPHMPPVVPSSFIANESGAPAYVADVNQHRLSSDAPSGPQHAPTLALTPHNAALATPHLQRMNSSHGTPQMLPSWVTPTGQGHVYGFHPPDAMVGRPGRPNVEVGPLAPSLKRHGNRRELNGPKHLQNRPPANREQRKVFPTRQMPVHQHGAMNIPIRAYGVP</sequence>